<feature type="domain" description="DUF7088" evidence="3">
    <location>
        <begin position="70"/>
        <end position="161"/>
    </location>
</feature>
<keyword evidence="1" id="KW-0812">Transmembrane</keyword>
<evidence type="ECO:0000313" key="4">
    <source>
        <dbReference type="EMBL" id="MCQ4637390.1"/>
    </source>
</evidence>
<keyword evidence="1" id="KW-1133">Transmembrane helix</keyword>
<feature type="domain" description="ABC-type uncharacterised transport system" evidence="2">
    <location>
        <begin position="201"/>
        <end position="309"/>
    </location>
</feature>
<proteinExistence type="predicted"/>
<accession>A0ABT1RQD5</accession>
<dbReference type="Pfam" id="PF09822">
    <property type="entry name" value="ABC_transp_aux"/>
    <property type="match status" value="1"/>
</dbReference>
<dbReference type="Proteomes" id="UP001524502">
    <property type="component" value="Unassembled WGS sequence"/>
</dbReference>
<dbReference type="Pfam" id="PF23357">
    <property type="entry name" value="DUF7088"/>
    <property type="match status" value="1"/>
</dbReference>
<evidence type="ECO:0000259" key="2">
    <source>
        <dbReference type="Pfam" id="PF09822"/>
    </source>
</evidence>
<feature type="transmembrane region" description="Helical" evidence="1">
    <location>
        <begin position="35"/>
        <end position="55"/>
    </location>
</feature>
<gene>
    <name evidence="4" type="ORF">NE619_11705</name>
</gene>
<reference evidence="4 5" key="1">
    <citation type="submission" date="2022-06" db="EMBL/GenBank/DDBJ databases">
        <title>Isolation of gut microbiota from human fecal samples.</title>
        <authorList>
            <person name="Pamer E.G."/>
            <person name="Barat B."/>
            <person name="Waligurski E."/>
            <person name="Medina S."/>
            <person name="Paddock L."/>
            <person name="Mostad J."/>
        </authorList>
    </citation>
    <scope>NUCLEOTIDE SEQUENCE [LARGE SCALE GENOMIC DNA]</scope>
    <source>
        <strain evidence="4 5">SL.3.17</strain>
    </source>
</reference>
<dbReference type="InterPro" id="IPR019196">
    <property type="entry name" value="ABC_transp_unknown"/>
</dbReference>
<protein>
    <submittedName>
        <fullName evidence="4">GldG family protein</fullName>
    </submittedName>
</protein>
<evidence type="ECO:0000256" key="1">
    <source>
        <dbReference type="SAM" id="Phobius"/>
    </source>
</evidence>
<dbReference type="RefSeq" id="WP_256132578.1">
    <property type="nucleotide sequence ID" value="NZ_JANFXK010000012.1"/>
</dbReference>
<organism evidence="4 5">
    <name type="scientific">Anaerovorax odorimutans</name>
    <dbReference type="NCBI Taxonomy" id="109327"/>
    <lineage>
        <taxon>Bacteria</taxon>
        <taxon>Bacillati</taxon>
        <taxon>Bacillota</taxon>
        <taxon>Clostridia</taxon>
        <taxon>Peptostreptococcales</taxon>
        <taxon>Anaerovoracaceae</taxon>
        <taxon>Anaerovorax</taxon>
    </lineage>
</organism>
<keyword evidence="1" id="KW-0472">Membrane</keyword>
<dbReference type="EMBL" id="JANFXK010000012">
    <property type="protein sequence ID" value="MCQ4637390.1"/>
    <property type="molecule type" value="Genomic_DNA"/>
</dbReference>
<dbReference type="InterPro" id="IPR055396">
    <property type="entry name" value="DUF7088"/>
</dbReference>
<keyword evidence="5" id="KW-1185">Reference proteome</keyword>
<comment type="caution">
    <text evidence="4">The sequence shown here is derived from an EMBL/GenBank/DDBJ whole genome shotgun (WGS) entry which is preliminary data.</text>
</comment>
<evidence type="ECO:0000259" key="3">
    <source>
        <dbReference type="Pfam" id="PF23357"/>
    </source>
</evidence>
<name>A0ABT1RQD5_9FIRM</name>
<feature type="transmembrane region" description="Helical" evidence="1">
    <location>
        <begin position="456"/>
        <end position="480"/>
    </location>
</feature>
<sequence length="486" mass="52813">MKIIEKIKEHKLHKPDLSGQTVRAAFAARTSRHGAYSIAAIVLVLVIAVVVNLLAGQLPSNIRNLDISSNKVYEISDTSRAFLKKLDHDVKITVIAEDASIDDRLKTFLEKYASLSDRIKMTTVDPVLHPSILTDYDTQAETIVVECEDTGLSSVISFSDILVADTSYYYTESSSSLASFDGDGQLTGAINQVTGRETKKLYASEGHGEAELSSSITNMMKKSGITVEALNLLMSGSIPEDCDMLLINGPTSDLSEAESTQLDQYIKKGGSVMLLMSEQGPETGNLINLLESYKITMEKGYIADMQRCYQGNYYYIFPNVAASGDMAQNLSSGMVLAANSRGFTLGEDSEEIALSSFLETSENGYAVSTDSEKQGTYGIAAKAVYTAQAENDGQVVNGSLTVYGSNSIIDESITEAFASLDNKNLFMNSVVSAIGDMDNLSIDAKSMQVQYNTVQYGGYISVVLIFIIPIIVLIVGFVCWMRRRKA</sequence>
<evidence type="ECO:0000313" key="5">
    <source>
        <dbReference type="Proteomes" id="UP001524502"/>
    </source>
</evidence>